<evidence type="ECO:0000313" key="2">
    <source>
        <dbReference type="Proteomes" id="UP000267606"/>
    </source>
</evidence>
<name>A0A183I204_9BILA</name>
<protein>
    <submittedName>
        <fullName evidence="1 3">Uncharacterized protein</fullName>
    </submittedName>
</protein>
<dbReference type="STRING" id="387005.A0A183I204"/>
<reference evidence="3" key="1">
    <citation type="submission" date="2016-06" db="UniProtKB">
        <authorList>
            <consortium name="WormBaseParasite"/>
        </authorList>
    </citation>
    <scope>IDENTIFICATION</scope>
</reference>
<proteinExistence type="predicted"/>
<sequence length="153" mass="17411">MSNWPSSATTYPTVLNEWYFSPRFHPASTVKHSITPPNMIFPNNAESGSNLLTSCLLSHLAVPEFLRPSLELPKSTFTKCINTNACNLVPHLNMYLQNELDRTRTESQSLSLPNTSSNEKDFSKNEKVFELKSNKVMVVLFQLHIALGRRRKE</sequence>
<dbReference type="Proteomes" id="UP000267606">
    <property type="component" value="Unassembled WGS sequence"/>
</dbReference>
<evidence type="ECO:0000313" key="3">
    <source>
        <dbReference type="WBParaSite" id="OFLC_0001376701-mRNA-1"/>
    </source>
</evidence>
<dbReference type="AlphaFoldDB" id="A0A183I204"/>
<dbReference type="EMBL" id="UZAJ01040382">
    <property type="protein sequence ID" value="VDP14601.1"/>
    <property type="molecule type" value="Genomic_DNA"/>
</dbReference>
<accession>A0A183I204</accession>
<reference evidence="1 2" key="2">
    <citation type="submission" date="2018-11" db="EMBL/GenBank/DDBJ databases">
        <authorList>
            <consortium name="Pathogen Informatics"/>
        </authorList>
    </citation>
    <scope>NUCLEOTIDE SEQUENCE [LARGE SCALE GENOMIC DNA]</scope>
</reference>
<organism evidence="3">
    <name type="scientific">Onchocerca flexuosa</name>
    <dbReference type="NCBI Taxonomy" id="387005"/>
    <lineage>
        <taxon>Eukaryota</taxon>
        <taxon>Metazoa</taxon>
        <taxon>Ecdysozoa</taxon>
        <taxon>Nematoda</taxon>
        <taxon>Chromadorea</taxon>
        <taxon>Rhabditida</taxon>
        <taxon>Spirurina</taxon>
        <taxon>Spiruromorpha</taxon>
        <taxon>Filarioidea</taxon>
        <taxon>Onchocercidae</taxon>
        <taxon>Onchocerca</taxon>
    </lineage>
</organism>
<keyword evidence="2" id="KW-1185">Reference proteome</keyword>
<dbReference type="WBParaSite" id="OFLC_0001376701-mRNA-1">
    <property type="protein sequence ID" value="OFLC_0001376701-mRNA-1"/>
    <property type="gene ID" value="OFLC_0001376701"/>
</dbReference>
<gene>
    <name evidence="1" type="ORF">OFLC_LOCUS13766</name>
</gene>
<evidence type="ECO:0000313" key="1">
    <source>
        <dbReference type="EMBL" id="VDP14601.1"/>
    </source>
</evidence>